<organism evidence="5 6">
    <name type="scientific">Rhodobium orientis</name>
    <dbReference type="NCBI Taxonomy" id="34017"/>
    <lineage>
        <taxon>Bacteria</taxon>
        <taxon>Pseudomonadati</taxon>
        <taxon>Pseudomonadota</taxon>
        <taxon>Alphaproteobacteria</taxon>
        <taxon>Hyphomicrobiales</taxon>
        <taxon>Rhodobiaceae</taxon>
        <taxon>Rhodobium</taxon>
    </lineage>
</organism>
<protein>
    <submittedName>
        <fullName evidence="5">RpiR family transcriptional regulator</fullName>
    </submittedName>
</protein>
<dbReference type="GO" id="GO:1901135">
    <property type="term" value="P:carbohydrate derivative metabolic process"/>
    <property type="evidence" value="ECO:0007669"/>
    <property type="project" value="InterPro"/>
</dbReference>
<dbReference type="InterPro" id="IPR009057">
    <property type="entry name" value="Homeodomain-like_sf"/>
</dbReference>
<dbReference type="OrthoDB" id="3574600at2"/>
<proteinExistence type="predicted"/>
<dbReference type="InterPro" id="IPR000281">
    <property type="entry name" value="HTH_RpiR"/>
</dbReference>
<evidence type="ECO:0000313" key="5">
    <source>
        <dbReference type="EMBL" id="RAI25562.1"/>
    </source>
</evidence>
<dbReference type="EMBL" id="NPEV01000045">
    <property type="protein sequence ID" value="RAI25562.1"/>
    <property type="molecule type" value="Genomic_DNA"/>
</dbReference>
<dbReference type="InterPro" id="IPR047640">
    <property type="entry name" value="RpiR-like"/>
</dbReference>
<dbReference type="PROSITE" id="PS51071">
    <property type="entry name" value="HTH_RPIR"/>
    <property type="match status" value="1"/>
</dbReference>
<evidence type="ECO:0000256" key="1">
    <source>
        <dbReference type="ARBA" id="ARBA00023015"/>
    </source>
</evidence>
<evidence type="ECO:0000256" key="2">
    <source>
        <dbReference type="ARBA" id="ARBA00023125"/>
    </source>
</evidence>
<dbReference type="Gene3D" id="1.10.10.10">
    <property type="entry name" value="Winged helix-like DNA-binding domain superfamily/Winged helix DNA-binding domain"/>
    <property type="match status" value="1"/>
</dbReference>
<feature type="domain" description="HTH rpiR-type" evidence="4">
    <location>
        <begin position="6"/>
        <end position="82"/>
    </location>
</feature>
<dbReference type="Gene3D" id="3.40.50.10490">
    <property type="entry name" value="Glucose-6-phosphate isomerase like protein, domain 1"/>
    <property type="match status" value="1"/>
</dbReference>
<evidence type="ECO:0000313" key="6">
    <source>
        <dbReference type="Proteomes" id="UP000249299"/>
    </source>
</evidence>
<accession>A0A327JL52</accession>
<evidence type="ECO:0000259" key="4">
    <source>
        <dbReference type="PROSITE" id="PS51071"/>
    </source>
</evidence>
<dbReference type="PANTHER" id="PTHR30514">
    <property type="entry name" value="GLUCOKINASE"/>
    <property type="match status" value="1"/>
</dbReference>
<evidence type="ECO:0000256" key="3">
    <source>
        <dbReference type="ARBA" id="ARBA00023163"/>
    </source>
</evidence>
<dbReference type="InterPro" id="IPR036388">
    <property type="entry name" value="WH-like_DNA-bd_sf"/>
</dbReference>
<dbReference type="PANTHER" id="PTHR30514:SF18">
    <property type="entry name" value="RPIR-FAMILY TRANSCRIPTIONAL REGULATOR"/>
    <property type="match status" value="1"/>
</dbReference>
<keyword evidence="1" id="KW-0805">Transcription regulation</keyword>
<dbReference type="GO" id="GO:0003700">
    <property type="term" value="F:DNA-binding transcription factor activity"/>
    <property type="evidence" value="ECO:0007669"/>
    <property type="project" value="InterPro"/>
</dbReference>
<dbReference type="GO" id="GO:0003677">
    <property type="term" value="F:DNA binding"/>
    <property type="evidence" value="ECO:0007669"/>
    <property type="project" value="UniProtKB-KW"/>
</dbReference>
<gene>
    <name evidence="5" type="ORF">CH339_17765</name>
</gene>
<keyword evidence="2" id="KW-0238">DNA-binding</keyword>
<sequence length="290" mass="32740">MAGAEKTVDVLLQQRFDDLTRAERQLANSLLENWPVSGLASITAVAQKAGVSTPTVARMVKKIGFSGFPEFQEALRRELEATISNPIAKHDRWAENAPDEHILNRFAETVVQNLRQTLLHIDAADFDRSCALLADRGRSIYIAGGRITYTLADYLFRHLQMLRPDVTLMPTGANVWPHHLMDMEDGDVLLLFDIRRYENELLKLAELAGEKGAEMILITDQWGSPVGKHVAHRFNCRIEVPSAWDSAASLLVVVETIIAEIQAATWQTTRERMADLEDLFDKTRLFRKFS</sequence>
<dbReference type="GO" id="GO:0097367">
    <property type="term" value="F:carbohydrate derivative binding"/>
    <property type="evidence" value="ECO:0007669"/>
    <property type="project" value="InterPro"/>
</dbReference>
<dbReference type="CDD" id="cd05013">
    <property type="entry name" value="SIS_RpiR"/>
    <property type="match status" value="1"/>
</dbReference>
<name>A0A327JL52_9HYPH</name>
<keyword evidence="6" id="KW-1185">Reference proteome</keyword>
<dbReference type="Proteomes" id="UP000249299">
    <property type="component" value="Unassembled WGS sequence"/>
</dbReference>
<dbReference type="SUPFAM" id="SSF46689">
    <property type="entry name" value="Homeodomain-like"/>
    <property type="match status" value="1"/>
</dbReference>
<dbReference type="AlphaFoldDB" id="A0A327JL52"/>
<reference evidence="5 6" key="1">
    <citation type="submission" date="2017-07" db="EMBL/GenBank/DDBJ databases">
        <title>Draft Genome Sequences of Select Purple Nonsulfur Bacteria.</title>
        <authorList>
            <person name="Lasarre B."/>
            <person name="Mckinlay J.B."/>
        </authorList>
    </citation>
    <scope>NUCLEOTIDE SEQUENCE [LARGE SCALE GENOMIC DNA]</scope>
    <source>
        <strain evidence="5 6">DSM 11290</strain>
    </source>
</reference>
<dbReference type="Pfam" id="PF01418">
    <property type="entry name" value="HTH_6"/>
    <property type="match status" value="1"/>
</dbReference>
<dbReference type="Pfam" id="PF01380">
    <property type="entry name" value="SIS"/>
    <property type="match status" value="1"/>
</dbReference>
<comment type="caution">
    <text evidence="5">The sequence shown here is derived from an EMBL/GenBank/DDBJ whole genome shotgun (WGS) entry which is preliminary data.</text>
</comment>
<dbReference type="InterPro" id="IPR001347">
    <property type="entry name" value="SIS_dom"/>
</dbReference>
<keyword evidence="3" id="KW-0804">Transcription</keyword>
<dbReference type="InterPro" id="IPR046348">
    <property type="entry name" value="SIS_dom_sf"/>
</dbReference>
<dbReference type="SUPFAM" id="SSF53697">
    <property type="entry name" value="SIS domain"/>
    <property type="match status" value="1"/>
</dbReference>
<dbReference type="RefSeq" id="WP_111435737.1">
    <property type="nucleotide sequence ID" value="NZ_JACIGG010000029.1"/>
</dbReference>
<dbReference type="InterPro" id="IPR035472">
    <property type="entry name" value="RpiR-like_SIS"/>
</dbReference>